<dbReference type="Proteomes" id="UP001501470">
    <property type="component" value="Unassembled WGS sequence"/>
</dbReference>
<dbReference type="Pfam" id="PF00582">
    <property type="entry name" value="Usp"/>
    <property type="match status" value="2"/>
</dbReference>
<dbReference type="InterPro" id="IPR014729">
    <property type="entry name" value="Rossmann-like_a/b/a_fold"/>
</dbReference>
<name>A0ABN2BEB1_9ACTN</name>
<keyword evidence="4" id="KW-1185">Reference proteome</keyword>
<evidence type="ECO:0000313" key="3">
    <source>
        <dbReference type="EMBL" id="GAA1538738.1"/>
    </source>
</evidence>
<reference evidence="3 4" key="1">
    <citation type="journal article" date="2019" name="Int. J. Syst. Evol. Microbiol.">
        <title>The Global Catalogue of Microorganisms (GCM) 10K type strain sequencing project: providing services to taxonomists for standard genome sequencing and annotation.</title>
        <authorList>
            <consortium name="The Broad Institute Genomics Platform"/>
            <consortium name="The Broad Institute Genome Sequencing Center for Infectious Disease"/>
            <person name="Wu L."/>
            <person name="Ma J."/>
        </authorList>
    </citation>
    <scope>NUCLEOTIDE SEQUENCE [LARGE SCALE GENOMIC DNA]</scope>
    <source>
        <strain evidence="3 4">JCM 15933</strain>
    </source>
</reference>
<dbReference type="InterPro" id="IPR006016">
    <property type="entry name" value="UspA"/>
</dbReference>
<dbReference type="InterPro" id="IPR006015">
    <property type="entry name" value="Universal_stress_UspA"/>
</dbReference>
<feature type="domain" description="UspA" evidence="2">
    <location>
        <begin position="5"/>
        <end position="131"/>
    </location>
</feature>
<dbReference type="PRINTS" id="PR01438">
    <property type="entry name" value="UNVRSLSTRESS"/>
</dbReference>
<accession>A0ABN2BEB1</accession>
<gene>
    <name evidence="3" type="ORF">GCM10009827_067400</name>
</gene>
<evidence type="ECO:0000313" key="4">
    <source>
        <dbReference type="Proteomes" id="UP001501470"/>
    </source>
</evidence>
<dbReference type="PANTHER" id="PTHR46268">
    <property type="entry name" value="STRESS RESPONSE PROTEIN NHAX"/>
    <property type="match status" value="1"/>
</dbReference>
<feature type="domain" description="UspA" evidence="2">
    <location>
        <begin position="147"/>
        <end position="280"/>
    </location>
</feature>
<dbReference type="EMBL" id="BAAAQD010000015">
    <property type="protein sequence ID" value="GAA1538738.1"/>
    <property type="molecule type" value="Genomic_DNA"/>
</dbReference>
<comment type="caution">
    <text evidence="3">The sequence shown here is derived from an EMBL/GenBank/DDBJ whole genome shotgun (WGS) entry which is preliminary data.</text>
</comment>
<sequence>MTTNRRPVIVGVDGSPASFGAVRWAVDEAMRHGQLLRVAHVIAVPDAFEPAADEHEVALHAAVEARNWQPGLLVTTFTWRGSPAHVLVDQSQSAALVVVGSRGTGGFHSLRIGSVGLQLAAHAGCPVLVVHHAERWAGPEVPLPQHQPIVVGADGSAHAEVGVELAFAEAMSRGVPLIAVRAWQEPAHRWGRATDLTRCAATAHDALAAELAPWRAKYPSVPVEPRTVQAAPAAALLDAGRDALMIVLGPRGTGGFDDLRLGSVTQQVLDHASAPVLVARH</sequence>
<protein>
    <submittedName>
        <fullName evidence="3">Universal stress protein</fullName>
    </submittedName>
</protein>
<organism evidence="3 4">
    <name type="scientific">Dactylosporangium maewongense</name>
    <dbReference type="NCBI Taxonomy" id="634393"/>
    <lineage>
        <taxon>Bacteria</taxon>
        <taxon>Bacillati</taxon>
        <taxon>Actinomycetota</taxon>
        <taxon>Actinomycetes</taxon>
        <taxon>Micromonosporales</taxon>
        <taxon>Micromonosporaceae</taxon>
        <taxon>Dactylosporangium</taxon>
    </lineage>
</organism>
<dbReference type="Gene3D" id="3.40.50.620">
    <property type="entry name" value="HUPs"/>
    <property type="match status" value="2"/>
</dbReference>
<evidence type="ECO:0000256" key="1">
    <source>
        <dbReference type="ARBA" id="ARBA00008791"/>
    </source>
</evidence>
<proteinExistence type="inferred from homology"/>
<dbReference type="SUPFAM" id="SSF52402">
    <property type="entry name" value="Adenine nucleotide alpha hydrolases-like"/>
    <property type="match status" value="2"/>
</dbReference>
<dbReference type="RefSeq" id="WP_344506357.1">
    <property type="nucleotide sequence ID" value="NZ_BAAAQD010000015.1"/>
</dbReference>
<dbReference type="PANTHER" id="PTHR46268:SF6">
    <property type="entry name" value="UNIVERSAL STRESS PROTEIN UP12"/>
    <property type="match status" value="1"/>
</dbReference>
<comment type="similarity">
    <text evidence="1">Belongs to the universal stress protein A family.</text>
</comment>
<evidence type="ECO:0000259" key="2">
    <source>
        <dbReference type="Pfam" id="PF00582"/>
    </source>
</evidence>